<evidence type="ECO:0000256" key="5">
    <source>
        <dbReference type="ARBA" id="ARBA00023136"/>
    </source>
</evidence>
<dbReference type="InterPro" id="IPR038213">
    <property type="entry name" value="IFI6/IFI27-like_sf"/>
</dbReference>
<proteinExistence type="inferred from homology"/>
<accession>A0A9P8RR10</accession>
<evidence type="ECO:0000256" key="3">
    <source>
        <dbReference type="ARBA" id="ARBA00022692"/>
    </source>
</evidence>
<evidence type="ECO:0000256" key="2">
    <source>
        <dbReference type="ARBA" id="ARBA00007262"/>
    </source>
</evidence>
<evidence type="ECO:0000313" key="8">
    <source>
        <dbReference type="Proteomes" id="UP000758603"/>
    </source>
</evidence>
<reference evidence="7" key="1">
    <citation type="journal article" date="2021" name="Nat. Commun.">
        <title>Genetic determinants of endophytism in the Arabidopsis root mycobiome.</title>
        <authorList>
            <person name="Mesny F."/>
            <person name="Miyauchi S."/>
            <person name="Thiergart T."/>
            <person name="Pickel B."/>
            <person name="Atanasova L."/>
            <person name="Karlsson M."/>
            <person name="Huettel B."/>
            <person name="Barry K.W."/>
            <person name="Haridas S."/>
            <person name="Chen C."/>
            <person name="Bauer D."/>
            <person name="Andreopoulos W."/>
            <person name="Pangilinan J."/>
            <person name="LaButti K."/>
            <person name="Riley R."/>
            <person name="Lipzen A."/>
            <person name="Clum A."/>
            <person name="Drula E."/>
            <person name="Henrissat B."/>
            <person name="Kohler A."/>
            <person name="Grigoriev I.V."/>
            <person name="Martin F.M."/>
            <person name="Hacquard S."/>
        </authorList>
    </citation>
    <scope>NUCLEOTIDE SEQUENCE</scope>
    <source>
        <strain evidence="7">MPI-SDFR-AT-0073</strain>
    </source>
</reference>
<dbReference type="RefSeq" id="XP_045954465.1">
    <property type="nucleotide sequence ID" value="XM_046096697.1"/>
</dbReference>
<keyword evidence="8" id="KW-1185">Reference proteome</keyword>
<dbReference type="Pfam" id="PF06140">
    <property type="entry name" value="Ifi-6-16"/>
    <property type="match status" value="1"/>
</dbReference>
<dbReference type="GeneID" id="70125589"/>
<protein>
    <submittedName>
        <fullName evidence="7">Uncharacterized protein</fullName>
    </submittedName>
</protein>
<comment type="subcellular location">
    <subcellularLocation>
        <location evidence="1">Membrane</location>
        <topology evidence="1">Multi-pass membrane protein</topology>
    </subcellularLocation>
</comment>
<keyword evidence="5 6" id="KW-0472">Membrane</keyword>
<comment type="similarity">
    <text evidence="2">Belongs to the IFI6/IFI27 family.</text>
</comment>
<dbReference type="InterPro" id="IPR009311">
    <property type="entry name" value="IFI6/IFI27-like"/>
</dbReference>
<dbReference type="AlphaFoldDB" id="A0A9P8RR10"/>
<dbReference type="EMBL" id="JAGPXC010000008">
    <property type="protein sequence ID" value="KAH6647953.1"/>
    <property type="molecule type" value="Genomic_DNA"/>
</dbReference>
<evidence type="ECO:0000313" key="7">
    <source>
        <dbReference type="EMBL" id="KAH6647953.1"/>
    </source>
</evidence>
<sequence>MATIQILEDRFSLLYLPSLVDHYVAIIEWFLSQWTLFSHWLAQPHVLAVILAWAITFTVICSIFMALGFGPVGVGAATIAAAFQSCMYGGFTPAGGIFATLTSMAMLGTFMPVAAFLAAVVATIVSTIVWACGTGR</sequence>
<evidence type="ECO:0000256" key="4">
    <source>
        <dbReference type="ARBA" id="ARBA00022989"/>
    </source>
</evidence>
<feature type="transmembrane region" description="Helical" evidence="6">
    <location>
        <begin position="51"/>
        <end position="74"/>
    </location>
</feature>
<feature type="transmembrane region" description="Helical" evidence="6">
    <location>
        <begin position="12"/>
        <end position="31"/>
    </location>
</feature>
<name>A0A9P8RR10_9PEZI</name>
<evidence type="ECO:0000256" key="1">
    <source>
        <dbReference type="ARBA" id="ARBA00004141"/>
    </source>
</evidence>
<dbReference type="OrthoDB" id="440424at2759"/>
<dbReference type="Gene3D" id="6.10.110.10">
    <property type="match status" value="1"/>
</dbReference>
<feature type="transmembrane region" description="Helical" evidence="6">
    <location>
        <begin position="113"/>
        <end position="133"/>
    </location>
</feature>
<gene>
    <name evidence="7" type="ORF">BKA67DRAFT_401570</name>
</gene>
<keyword evidence="3 6" id="KW-0812">Transmembrane</keyword>
<organism evidence="7 8">
    <name type="scientific">Truncatella angustata</name>
    <dbReference type="NCBI Taxonomy" id="152316"/>
    <lineage>
        <taxon>Eukaryota</taxon>
        <taxon>Fungi</taxon>
        <taxon>Dikarya</taxon>
        <taxon>Ascomycota</taxon>
        <taxon>Pezizomycotina</taxon>
        <taxon>Sordariomycetes</taxon>
        <taxon>Xylariomycetidae</taxon>
        <taxon>Amphisphaeriales</taxon>
        <taxon>Sporocadaceae</taxon>
        <taxon>Truncatella</taxon>
    </lineage>
</organism>
<dbReference type="Proteomes" id="UP000758603">
    <property type="component" value="Unassembled WGS sequence"/>
</dbReference>
<keyword evidence="4 6" id="KW-1133">Transmembrane helix</keyword>
<feature type="transmembrane region" description="Helical" evidence="6">
    <location>
        <begin position="86"/>
        <end position="107"/>
    </location>
</feature>
<evidence type="ECO:0000256" key="6">
    <source>
        <dbReference type="SAM" id="Phobius"/>
    </source>
</evidence>
<comment type="caution">
    <text evidence="7">The sequence shown here is derived from an EMBL/GenBank/DDBJ whole genome shotgun (WGS) entry which is preliminary data.</text>
</comment>